<sequence>MNFVYQEHNGLNLRSGIHCLIGAVVLYWICGLAVCEGVRGCHTLKRSELKMQQAWNPNSAGEGELGKMEMNSALMAIICRNTTWEVLVVSCFSFKLQRMWHRKGELLEDFCFRQSCELMRLPNTSVSEGNYNNRA</sequence>
<evidence type="ECO:0000313" key="2">
    <source>
        <dbReference type="EMBL" id="CAK9311252.1"/>
    </source>
</evidence>
<keyword evidence="1" id="KW-0472">Membrane</keyword>
<dbReference type="EMBL" id="OZ021744">
    <property type="protein sequence ID" value="CAK9311252.1"/>
    <property type="molecule type" value="Genomic_DNA"/>
</dbReference>
<gene>
    <name evidence="2" type="ORF">CITCOLO1_LOCUS2906</name>
</gene>
<evidence type="ECO:0000256" key="1">
    <source>
        <dbReference type="SAM" id="Phobius"/>
    </source>
</evidence>
<dbReference type="Proteomes" id="UP001642487">
    <property type="component" value="Chromosome 10"/>
</dbReference>
<name>A0ABP0XSW6_9ROSI</name>
<proteinExistence type="predicted"/>
<keyword evidence="1" id="KW-0812">Transmembrane</keyword>
<evidence type="ECO:0000313" key="3">
    <source>
        <dbReference type="Proteomes" id="UP001642487"/>
    </source>
</evidence>
<protein>
    <submittedName>
        <fullName evidence="2">Uncharacterized protein</fullName>
    </submittedName>
</protein>
<keyword evidence="1" id="KW-1133">Transmembrane helix</keyword>
<reference evidence="2 3" key="1">
    <citation type="submission" date="2024-03" db="EMBL/GenBank/DDBJ databases">
        <authorList>
            <person name="Gkanogiannis A."/>
            <person name="Becerra Lopez-Lavalle L."/>
        </authorList>
    </citation>
    <scope>NUCLEOTIDE SEQUENCE [LARGE SCALE GENOMIC DNA]</scope>
</reference>
<organism evidence="2 3">
    <name type="scientific">Citrullus colocynthis</name>
    <name type="common">colocynth</name>
    <dbReference type="NCBI Taxonomy" id="252529"/>
    <lineage>
        <taxon>Eukaryota</taxon>
        <taxon>Viridiplantae</taxon>
        <taxon>Streptophyta</taxon>
        <taxon>Embryophyta</taxon>
        <taxon>Tracheophyta</taxon>
        <taxon>Spermatophyta</taxon>
        <taxon>Magnoliopsida</taxon>
        <taxon>eudicotyledons</taxon>
        <taxon>Gunneridae</taxon>
        <taxon>Pentapetalae</taxon>
        <taxon>rosids</taxon>
        <taxon>fabids</taxon>
        <taxon>Cucurbitales</taxon>
        <taxon>Cucurbitaceae</taxon>
        <taxon>Benincaseae</taxon>
        <taxon>Citrullus</taxon>
    </lineage>
</organism>
<accession>A0ABP0XSW6</accession>
<keyword evidence="3" id="KW-1185">Reference proteome</keyword>
<feature type="transmembrane region" description="Helical" evidence="1">
    <location>
        <begin position="15"/>
        <end position="35"/>
    </location>
</feature>